<reference evidence="2" key="1">
    <citation type="submission" date="2016-09" db="EMBL/GenBank/DDBJ databases">
        <title>Whole genome sequencing of Salmonella enterica.</title>
        <authorList>
            <person name="Bell R."/>
        </authorList>
    </citation>
    <scope>NUCLEOTIDE SEQUENCE [LARGE SCALE GENOMIC DNA]</scope>
    <source>
        <strain evidence="2">CFSAN044978</strain>
    </source>
</reference>
<feature type="transmembrane region" description="Helical" evidence="1">
    <location>
        <begin position="30"/>
        <end position="50"/>
    </location>
</feature>
<protein>
    <submittedName>
        <fullName evidence="2">Uncharacterized protein</fullName>
    </submittedName>
</protein>
<sequence>MLTPVLFIVSLFLLLRHFKSSLSRMIIGLLYGSFAAVFICVVLNAGNYTLQPGQSVQLRVYPNTDQLEYNSELHFKKLDDAKLKLSGRKGWGMKDSNIVYNVEKQTITELIFLKDKTERKDLPNDKSKSIYLESDGIVVQGEIKEVFGVTEETPYTITITNVDDKPAHFEAQVVDR</sequence>
<dbReference type="EMBL" id="MLZC01000013">
    <property type="protein sequence ID" value="OHG62629.1"/>
    <property type="molecule type" value="Genomic_DNA"/>
</dbReference>
<name>A0A1S0ZC19_SALET</name>
<keyword evidence="1" id="KW-1133">Transmembrane helix</keyword>
<keyword evidence="1" id="KW-0812">Transmembrane</keyword>
<keyword evidence="1" id="KW-0472">Membrane</keyword>
<evidence type="ECO:0000313" key="2">
    <source>
        <dbReference type="EMBL" id="OHG62629.1"/>
    </source>
</evidence>
<evidence type="ECO:0000256" key="1">
    <source>
        <dbReference type="SAM" id="Phobius"/>
    </source>
</evidence>
<accession>A0A1S0ZC19</accession>
<proteinExistence type="predicted"/>
<dbReference type="AlphaFoldDB" id="A0A1S0ZC19"/>
<gene>
    <name evidence="2" type="ORF">A7T00_22695</name>
</gene>
<organism evidence="2">
    <name type="scientific">Salmonella enterica subsp. enterica serovar Saintpaul</name>
    <dbReference type="NCBI Taxonomy" id="90105"/>
    <lineage>
        <taxon>Bacteria</taxon>
        <taxon>Pseudomonadati</taxon>
        <taxon>Pseudomonadota</taxon>
        <taxon>Gammaproteobacteria</taxon>
        <taxon>Enterobacterales</taxon>
        <taxon>Enterobacteriaceae</taxon>
        <taxon>Salmonella</taxon>
    </lineage>
</organism>
<comment type="caution">
    <text evidence="2">The sequence shown here is derived from an EMBL/GenBank/DDBJ whole genome shotgun (WGS) entry which is preliminary data.</text>
</comment>